<dbReference type="Pfam" id="PF01107">
    <property type="entry name" value="MP"/>
    <property type="match status" value="1"/>
</dbReference>
<dbReference type="InterPro" id="IPR036875">
    <property type="entry name" value="Znf_CCHC_sf"/>
</dbReference>
<dbReference type="Proteomes" id="UP001054821">
    <property type="component" value="Chromosome 4"/>
</dbReference>
<keyword evidence="1" id="KW-0479">Metal-binding</keyword>
<evidence type="ECO:0000259" key="3">
    <source>
        <dbReference type="PROSITE" id="PS50158"/>
    </source>
</evidence>
<dbReference type="InterPro" id="IPR028919">
    <property type="entry name" value="Viral_movement"/>
</dbReference>
<evidence type="ECO:0000256" key="1">
    <source>
        <dbReference type="PROSITE-ProRule" id="PRU00047"/>
    </source>
</evidence>
<dbReference type="PROSITE" id="PS50158">
    <property type="entry name" value="ZF_CCHC"/>
    <property type="match status" value="1"/>
</dbReference>
<dbReference type="Pfam" id="PF22909">
    <property type="entry name" value="Caulimovir_coat_dom"/>
    <property type="match status" value="1"/>
</dbReference>
<accession>A0AAD4VZ99</accession>
<dbReference type="GO" id="GO:0003676">
    <property type="term" value="F:nucleic acid binding"/>
    <property type="evidence" value="ECO:0007669"/>
    <property type="project" value="InterPro"/>
</dbReference>
<evidence type="ECO:0000313" key="4">
    <source>
        <dbReference type="EMBL" id="KAI5333596.1"/>
    </source>
</evidence>
<feature type="region of interest" description="Disordered" evidence="2">
    <location>
        <begin position="977"/>
        <end position="999"/>
    </location>
</feature>
<dbReference type="AlphaFoldDB" id="A0AAD4VZ99"/>
<feature type="region of interest" description="Disordered" evidence="2">
    <location>
        <begin position="911"/>
        <end position="931"/>
    </location>
</feature>
<evidence type="ECO:0000313" key="5">
    <source>
        <dbReference type="Proteomes" id="UP001054821"/>
    </source>
</evidence>
<dbReference type="SMART" id="SM00343">
    <property type="entry name" value="ZnF_C2HC"/>
    <property type="match status" value="1"/>
</dbReference>
<feature type="region of interest" description="Disordered" evidence="2">
    <location>
        <begin position="836"/>
        <end position="855"/>
    </location>
</feature>
<evidence type="ECO:0000256" key="2">
    <source>
        <dbReference type="SAM" id="MobiDB-lite"/>
    </source>
</evidence>
<keyword evidence="5" id="KW-1185">Reference proteome</keyword>
<dbReference type="InterPro" id="IPR001878">
    <property type="entry name" value="Znf_CCHC"/>
</dbReference>
<dbReference type="GO" id="GO:0008270">
    <property type="term" value="F:zinc ion binding"/>
    <property type="evidence" value="ECO:0007669"/>
    <property type="project" value="UniProtKB-KW"/>
</dbReference>
<dbReference type="EMBL" id="JAJFAZ020000004">
    <property type="protein sequence ID" value="KAI5333596.1"/>
    <property type="molecule type" value="Genomic_DNA"/>
</dbReference>
<proteinExistence type="predicted"/>
<organism evidence="4 5">
    <name type="scientific">Prunus dulcis</name>
    <name type="common">Almond</name>
    <name type="synonym">Amygdalus dulcis</name>
    <dbReference type="NCBI Taxonomy" id="3755"/>
    <lineage>
        <taxon>Eukaryota</taxon>
        <taxon>Viridiplantae</taxon>
        <taxon>Streptophyta</taxon>
        <taxon>Embryophyta</taxon>
        <taxon>Tracheophyta</taxon>
        <taxon>Spermatophyta</taxon>
        <taxon>Magnoliopsida</taxon>
        <taxon>eudicotyledons</taxon>
        <taxon>Gunneridae</taxon>
        <taxon>Pentapetalae</taxon>
        <taxon>rosids</taxon>
        <taxon>fabids</taxon>
        <taxon>Rosales</taxon>
        <taxon>Rosaceae</taxon>
        <taxon>Amygdaloideae</taxon>
        <taxon>Amygdaleae</taxon>
        <taxon>Prunus</taxon>
    </lineage>
</organism>
<comment type="caution">
    <text evidence="4">The sequence shown here is derived from an EMBL/GenBank/DDBJ whole genome shotgun (WGS) entry which is preliminary data.</text>
</comment>
<dbReference type="Pfam" id="PF00098">
    <property type="entry name" value="zf-CCHC"/>
    <property type="match status" value="1"/>
</dbReference>
<name>A0AAD4VZ99_PRUDU</name>
<dbReference type="Pfam" id="PF24925">
    <property type="entry name" value="DUF7746"/>
    <property type="match status" value="1"/>
</dbReference>
<dbReference type="PANTHER" id="PTHR33054">
    <property type="entry name" value="CCHC-TYPE DOMAIN-CONTAINING PROTEIN"/>
    <property type="match status" value="1"/>
</dbReference>
<sequence>MSKQLNKFQVAVKPLTRLGLKASILLCLRDARFTEFSDSTLGVIESSLCNGPVHFDCYPDFTVSLSDPHILRTLTLNIKIEGYNVLPGTQPLALVYRIYYKVTGTNMNFQALNKSPKDQTVLIQSHTSDAHIQVPHTIKWFEVALPKDWTLVTESQPTPIQRSLNNLDYIQQYLDGTVKIKFDSHPLRKSNVQLQQLPTPSQSQRHVPARHSFAASSSTLERDLELEKAMIDFKLESLRKTSQVTQPCYGTVPVRDDKSESPKSPTQSDFLVDNQLRTLNKKFEINWVSLNRHLKAPENQYRRDNYHQAYPNSKHREMIFSKWKDYMRSAKVEIFYLDFVESHYMSSDELKTLTKEKWKLMDKSVIESSHPPVETIIIEHQKAPVATTPFKTFESSDPNRKIIEQNNYTNQSLITIGQQLDTIETKVDMLSPPVADSRPRPKIKKPIVQFQELKSSPVLKVNSTMKKIEEMLEQLTPAKPEKGDKSGIKTLDSFAASQSESESVSSESDISKIENAFKNLEVQTKPRVKRIEKHISPASLTKNWYPRPIPPDIQFEERNFQTQFLVSSDKLYEWNIDGLSEQEILNKLQHMSMVANSYITNHSFRQSEIVPLLVTGFTGTLRNWWDKHLTLESKNRIIYAVKLNEDGLPIFDEQIGQGIEDDVNTLFYTIIEHFIGTPSNTTARIHDQLSNLRCPKLSDFRWYKDVFISKVMLRDDSNQPFWKEKFINGLPNLFAHKIRTTLSNEQGQIDWDNLTYGNIISTINQVGMKMCIDFKINRQVQSDRKSAKYELGNFCEQYGLTSIPPSRKHKPSHLRKRHYPKKQFLRKDEFYKKRKFSPKKNWSKRPEQKQSRPKKDKSKVKCFKCQKFGHYASECKVKDVIKQLHITEEDKNKLVQVLELRDSEMSDVESLISSSESEFNQSSDSQPSSPRVQFGCTDKCCNRLKSVLVLTKQEEQEELPIDLIGKVQNPELKLENLKKIKEGPESGKLKPESFYSPAN</sequence>
<dbReference type="PANTHER" id="PTHR33054:SF9">
    <property type="entry name" value="CCHC-TYPE DOMAIN-CONTAINING PROTEIN"/>
    <property type="match status" value="1"/>
</dbReference>
<dbReference type="Gene3D" id="4.10.60.10">
    <property type="entry name" value="Zinc finger, CCHC-type"/>
    <property type="match status" value="1"/>
</dbReference>
<keyword evidence="1" id="KW-0863">Zinc-finger</keyword>
<reference evidence="4 5" key="1">
    <citation type="journal article" date="2022" name="G3 (Bethesda)">
        <title>Whole-genome sequence and methylome profiling of the almond [Prunus dulcis (Mill.) D.A. Webb] cultivar 'Nonpareil'.</title>
        <authorList>
            <person name="D'Amico-Willman K.M."/>
            <person name="Ouma W.Z."/>
            <person name="Meulia T."/>
            <person name="Sideli G.M."/>
            <person name="Gradziel T.M."/>
            <person name="Fresnedo-Ramirez J."/>
        </authorList>
    </citation>
    <scope>NUCLEOTIDE SEQUENCE [LARGE SCALE GENOMIC DNA]</scope>
    <source>
        <strain evidence="4">Clone GOH B32 T37-40</strain>
    </source>
</reference>
<dbReference type="SUPFAM" id="SSF57756">
    <property type="entry name" value="Retrovirus zinc finger-like domains"/>
    <property type="match status" value="1"/>
</dbReference>
<feature type="region of interest" description="Disordered" evidence="2">
    <location>
        <begin position="249"/>
        <end position="268"/>
    </location>
</feature>
<feature type="compositionally biased region" description="Low complexity" evidence="2">
    <location>
        <begin position="911"/>
        <end position="925"/>
    </location>
</feature>
<feature type="domain" description="CCHC-type" evidence="3">
    <location>
        <begin position="861"/>
        <end position="876"/>
    </location>
</feature>
<feature type="compositionally biased region" description="Basic and acidic residues" evidence="2">
    <location>
        <begin position="977"/>
        <end position="991"/>
    </location>
</feature>
<dbReference type="InterPro" id="IPR056648">
    <property type="entry name" value="DUF7746"/>
</dbReference>
<protein>
    <recommendedName>
        <fullName evidence="3">CCHC-type domain-containing protein</fullName>
    </recommendedName>
</protein>
<gene>
    <name evidence="4" type="ORF">L3X38_023728</name>
</gene>
<keyword evidence="1" id="KW-0862">Zinc</keyword>